<gene>
    <name evidence="2" type="ORF">FLX08_28675</name>
</gene>
<dbReference type="GO" id="GO:0004519">
    <property type="term" value="F:endonuclease activity"/>
    <property type="evidence" value="ECO:0007669"/>
    <property type="project" value="UniProtKB-KW"/>
</dbReference>
<comment type="caution">
    <text evidence="2">The sequence shown here is derived from an EMBL/GenBank/DDBJ whole genome shotgun (WGS) entry which is preliminary data.</text>
</comment>
<evidence type="ECO:0000313" key="2">
    <source>
        <dbReference type="EMBL" id="TQS17536.1"/>
    </source>
</evidence>
<protein>
    <submittedName>
        <fullName evidence="2">ATP-dependent endonuclease</fullName>
    </submittedName>
</protein>
<dbReference type="InterPro" id="IPR034139">
    <property type="entry name" value="TOPRIM_OLD"/>
</dbReference>
<proteinExistence type="predicted"/>
<feature type="domain" description="OLD protein-like TOPRIM" evidence="1">
    <location>
        <begin position="4"/>
        <end position="50"/>
    </location>
</feature>
<evidence type="ECO:0000313" key="3">
    <source>
        <dbReference type="Proteomes" id="UP000316541"/>
    </source>
</evidence>
<accession>A0A544YLH1</accession>
<keyword evidence="2" id="KW-0255">Endonuclease</keyword>
<keyword evidence="2" id="KW-0540">Nuclease</keyword>
<dbReference type="AlphaFoldDB" id="A0A544YLH1"/>
<reference evidence="2 3" key="1">
    <citation type="submission" date="2019-07" db="EMBL/GenBank/DDBJ databases">
        <title>Microbispora hainanensis DSM 45428.</title>
        <authorList>
            <person name="Thawai C."/>
        </authorList>
    </citation>
    <scope>NUCLEOTIDE SEQUENCE [LARGE SCALE GENOMIC DNA]</scope>
    <source>
        <strain evidence="2 3">DSM 45428</strain>
    </source>
</reference>
<sequence>MNDAHTVVLVEGLSDQSAIKALAERRGRNLAAEGIDVVAMGGATNIGAYAGRFGPSGRNLRLAGLCDAGEEGAFRRGLERAGFGSDLTRSALEVLGFFVCVADLEDELIRALGTATVERVVDAEGELRSFRTLQKQPGWRGRSTHDQLRRFMGSGGGRKIRYAGPLVAALEPDRVPRPLDALLAYL</sequence>
<dbReference type="RefSeq" id="WP_142623295.1">
    <property type="nucleotide sequence ID" value="NZ_VIRM01000044.1"/>
</dbReference>
<organism evidence="2 3">
    <name type="scientific">Microbispora hainanensis</name>
    <dbReference type="NCBI Taxonomy" id="568844"/>
    <lineage>
        <taxon>Bacteria</taxon>
        <taxon>Bacillati</taxon>
        <taxon>Actinomycetota</taxon>
        <taxon>Actinomycetes</taxon>
        <taxon>Streptosporangiales</taxon>
        <taxon>Streptosporangiaceae</taxon>
        <taxon>Microbispora</taxon>
    </lineage>
</organism>
<keyword evidence="2" id="KW-0378">Hydrolase</keyword>
<dbReference type="EMBL" id="VIRM01000044">
    <property type="protein sequence ID" value="TQS17536.1"/>
    <property type="molecule type" value="Genomic_DNA"/>
</dbReference>
<dbReference type="Pfam" id="PF20469">
    <property type="entry name" value="OLD-like_TOPRIM"/>
    <property type="match status" value="1"/>
</dbReference>
<dbReference type="Proteomes" id="UP000316541">
    <property type="component" value="Unassembled WGS sequence"/>
</dbReference>
<name>A0A544YLH1_9ACTN</name>
<evidence type="ECO:0000259" key="1">
    <source>
        <dbReference type="Pfam" id="PF20469"/>
    </source>
</evidence>